<evidence type="ECO:0000256" key="4">
    <source>
        <dbReference type="ARBA" id="ARBA00020474"/>
    </source>
</evidence>
<reference evidence="29" key="1">
    <citation type="submission" date="2025-08" db="UniProtKB">
        <authorList>
            <consortium name="Ensembl"/>
        </authorList>
    </citation>
    <scope>IDENTIFICATION</scope>
</reference>
<dbReference type="GO" id="GO:0070374">
    <property type="term" value="P:positive regulation of ERK1 and ERK2 cascade"/>
    <property type="evidence" value="ECO:0007669"/>
    <property type="project" value="TreeGrafter"/>
</dbReference>
<feature type="compositionally biased region" description="Polar residues" evidence="25">
    <location>
        <begin position="170"/>
        <end position="179"/>
    </location>
</feature>
<evidence type="ECO:0000313" key="30">
    <source>
        <dbReference type="Proteomes" id="UP000472276"/>
    </source>
</evidence>
<dbReference type="Pfam" id="PF00193">
    <property type="entry name" value="Xlink"/>
    <property type="match status" value="1"/>
</dbReference>
<dbReference type="AlphaFoldDB" id="A0A668SV30"/>
<evidence type="ECO:0000256" key="17">
    <source>
        <dbReference type="ARBA" id="ARBA00023273"/>
    </source>
</evidence>
<dbReference type="Proteomes" id="UP000472276">
    <property type="component" value="Unassembled WGS sequence"/>
</dbReference>
<keyword evidence="30" id="KW-1185">Reference proteome</keyword>
<keyword evidence="16" id="KW-0325">Glycoprotein</keyword>
<feature type="transmembrane region" description="Helical" evidence="26">
    <location>
        <begin position="277"/>
        <end position="298"/>
    </location>
</feature>
<evidence type="ECO:0000256" key="7">
    <source>
        <dbReference type="ARBA" id="ARBA00022553"/>
    </source>
</evidence>
<keyword evidence="8 26" id="KW-0812">Transmembrane</keyword>
<organism evidence="29 30">
    <name type="scientific">Oreochromis aureus</name>
    <name type="common">Israeli tilapia</name>
    <name type="synonym">Chromis aureus</name>
    <dbReference type="NCBI Taxonomy" id="47969"/>
    <lineage>
        <taxon>Eukaryota</taxon>
        <taxon>Metazoa</taxon>
        <taxon>Chordata</taxon>
        <taxon>Craniata</taxon>
        <taxon>Vertebrata</taxon>
        <taxon>Euteleostomi</taxon>
        <taxon>Actinopterygii</taxon>
        <taxon>Neopterygii</taxon>
        <taxon>Teleostei</taxon>
        <taxon>Neoteleostei</taxon>
        <taxon>Acanthomorphata</taxon>
        <taxon>Ovalentaria</taxon>
        <taxon>Cichlomorphae</taxon>
        <taxon>Cichliformes</taxon>
        <taxon>Cichlidae</taxon>
        <taxon>African cichlids</taxon>
        <taxon>Pseudocrenilabrinae</taxon>
        <taxon>Oreochromini</taxon>
        <taxon>Oreochromis</taxon>
    </lineage>
</organism>
<evidence type="ECO:0000256" key="25">
    <source>
        <dbReference type="SAM" id="MobiDB-lite"/>
    </source>
</evidence>
<evidence type="ECO:0000256" key="14">
    <source>
        <dbReference type="ARBA" id="ARBA00023157"/>
    </source>
</evidence>
<dbReference type="OMA" id="TQHENCA"/>
<dbReference type="GO" id="GO:0016323">
    <property type="term" value="C:basolateral plasma membrane"/>
    <property type="evidence" value="ECO:0007669"/>
    <property type="project" value="TreeGrafter"/>
</dbReference>
<feature type="region of interest" description="Disordered" evidence="25">
    <location>
        <begin position="233"/>
        <end position="272"/>
    </location>
</feature>
<evidence type="ECO:0000256" key="11">
    <source>
        <dbReference type="ARBA" id="ARBA00022974"/>
    </source>
</evidence>
<evidence type="ECO:0000256" key="8">
    <source>
        <dbReference type="ARBA" id="ARBA00022692"/>
    </source>
</evidence>
<dbReference type="InterPro" id="IPR043210">
    <property type="entry name" value="CD44_antigen-like"/>
</dbReference>
<feature type="region of interest" description="Disordered" evidence="25">
    <location>
        <begin position="139"/>
        <end position="221"/>
    </location>
</feature>
<feature type="compositionally biased region" description="Acidic residues" evidence="25">
    <location>
        <begin position="180"/>
        <end position="194"/>
    </location>
</feature>
<dbReference type="Gene3D" id="3.10.100.10">
    <property type="entry name" value="Mannose-Binding Protein A, subunit A"/>
    <property type="match status" value="1"/>
</dbReference>
<evidence type="ECO:0000256" key="15">
    <source>
        <dbReference type="ARBA" id="ARBA00023170"/>
    </source>
</evidence>
<dbReference type="GO" id="GO:0005540">
    <property type="term" value="F:hyaluronic acid binding"/>
    <property type="evidence" value="ECO:0007669"/>
    <property type="project" value="InterPro"/>
</dbReference>
<keyword evidence="5" id="KW-1003">Cell membrane</keyword>
<dbReference type="GO" id="GO:0005576">
    <property type="term" value="C:extracellular region"/>
    <property type="evidence" value="ECO:0007669"/>
    <property type="project" value="UniProtKB-SubCell"/>
</dbReference>
<dbReference type="PRINTS" id="PR00658">
    <property type="entry name" value="CD44"/>
</dbReference>
<dbReference type="Ensembl" id="ENSOABT00000019127.2">
    <property type="protein sequence ID" value="ENSOABP00000018559.2"/>
    <property type="gene ID" value="ENSOABG00000009036.2"/>
</dbReference>
<keyword evidence="9 27" id="KW-0732">Signal</keyword>
<evidence type="ECO:0000256" key="2">
    <source>
        <dbReference type="ARBA" id="ARBA00004251"/>
    </source>
</evidence>
<evidence type="ECO:0000256" key="26">
    <source>
        <dbReference type="SAM" id="Phobius"/>
    </source>
</evidence>
<dbReference type="InterPro" id="IPR000538">
    <property type="entry name" value="Link_dom"/>
</dbReference>
<keyword evidence="6" id="KW-0964">Secreted</keyword>
<evidence type="ECO:0000256" key="10">
    <source>
        <dbReference type="ARBA" id="ARBA00022889"/>
    </source>
</evidence>
<feature type="disulfide bond" evidence="24">
    <location>
        <begin position="79"/>
        <end position="100"/>
    </location>
</feature>
<evidence type="ECO:0000256" key="1">
    <source>
        <dbReference type="ARBA" id="ARBA00004105"/>
    </source>
</evidence>
<feature type="signal peptide" evidence="27">
    <location>
        <begin position="1"/>
        <end position="21"/>
    </location>
</feature>
<dbReference type="GO" id="GO:0035692">
    <property type="term" value="C:macrophage migration inhibitory factor receptor complex"/>
    <property type="evidence" value="ECO:0007669"/>
    <property type="project" value="TreeGrafter"/>
</dbReference>
<keyword evidence="11" id="KW-0654">Proteoglycan</keyword>
<keyword evidence="10" id="KW-0130">Cell adhesion</keyword>
<sequence length="366" mass="40249">MPRMWTLILGVMLELLASSRSEIQVNVRSCSIAGVFRAEGNDRHSLDYSMAEKVCEQQKSTIATLEQIQEAYNASMETCRNGWISNMSIAILRHKSHENCSKSMIGLIINTKVQRDEKYDVYCYDENAGSKKNCTNKFDLRKLQNPPGKQTTKGEEKTTTPQALEDETDPTLQNFNITEDSYEDPDAGPTEETETISMSTLPVLSTSSPAEIDNGSGGVSYELEPYTTVSTTKEMQTPLGDETKSHDEYSSTTQYGKGRMAVSTEKPKSRGDSDSNWIVILLVIVAVIIIILLCAAVAKRKSLCGKTQTLIITKDTGEGNGTAAASGSQNQEMVTLMSKEKVQENGNTEEFTVITLGESTDKEQLA</sequence>
<comment type="subcellular location">
    <subcellularLocation>
        <location evidence="2">Cell membrane</location>
        <topology evidence="2">Single-pass type I membrane protein</topology>
    </subcellularLocation>
    <subcellularLocation>
        <location evidence="1">Cell projection</location>
        <location evidence="1">Microvillus</location>
    </subcellularLocation>
    <subcellularLocation>
        <location evidence="3">Secreted</location>
    </subcellularLocation>
</comment>
<dbReference type="GO" id="GO:0007155">
    <property type="term" value="P:cell adhesion"/>
    <property type="evidence" value="ECO:0007669"/>
    <property type="project" value="UniProtKB-KW"/>
</dbReference>
<evidence type="ECO:0000256" key="16">
    <source>
        <dbReference type="ARBA" id="ARBA00023180"/>
    </source>
</evidence>
<dbReference type="PANTHER" id="PTHR10225:SF6">
    <property type="entry name" value="CD44 ANTIGEN"/>
    <property type="match status" value="1"/>
</dbReference>
<comment type="caution">
    <text evidence="24">Lacks conserved residue(s) required for the propagation of feature annotation.</text>
</comment>
<evidence type="ECO:0000256" key="6">
    <source>
        <dbReference type="ARBA" id="ARBA00022525"/>
    </source>
</evidence>
<protein>
    <recommendedName>
        <fullName evidence="4">CD44 antigen</fullName>
    </recommendedName>
    <alternativeName>
        <fullName evidence="22">GP90 lymphocyte homing/adhesion receptor</fullName>
    </alternativeName>
    <alternativeName>
        <fullName evidence="21">HUTCH-I</fullName>
    </alternativeName>
    <alternativeName>
        <fullName evidence="23">Hermes antigen</fullName>
    </alternativeName>
    <alternativeName>
        <fullName evidence="20">Hyaluronate receptor</fullName>
    </alternativeName>
    <alternativeName>
        <fullName evidence="18">Phagocytic glycoprotein 1</fullName>
    </alternativeName>
    <alternativeName>
        <fullName evidence="19">Phagocytic glycoprotein I</fullName>
    </alternativeName>
</protein>
<dbReference type="InterPro" id="IPR001231">
    <property type="entry name" value="CD44_antigen"/>
</dbReference>
<dbReference type="InterPro" id="IPR016187">
    <property type="entry name" value="CTDL_fold"/>
</dbReference>
<accession>A0A668SV30</accession>
<evidence type="ECO:0000256" key="19">
    <source>
        <dbReference type="ARBA" id="ARBA00029928"/>
    </source>
</evidence>
<dbReference type="SMART" id="SM00445">
    <property type="entry name" value="LINK"/>
    <property type="match status" value="1"/>
</dbReference>
<evidence type="ECO:0000313" key="29">
    <source>
        <dbReference type="Ensembl" id="ENSOABP00000018559.2"/>
    </source>
</evidence>
<evidence type="ECO:0000259" key="28">
    <source>
        <dbReference type="PROSITE" id="PS50963"/>
    </source>
</evidence>
<dbReference type="GO" id="GO:0004896">
    <property type="term" value="F:cytokine receptor activity"/>
    <property type="evidence" value="ECO:0007669"/>
    <property type="project" value="TreeGrafter"/>
</dbReference>
<feature type="chain" id="PRO_5044325568" description="CD44 antigen" evidence="27">
    <location>
        <begin position="22"/>
        <end position="366"/>
    </location>
</feature>
<dbReference type="SUPFAM" id="SSF56436">
    <property type="entry name" value="C-type lectin-like"/>
    <property type="match status" value="1"/>
</dbReference>
<proteinExistence type="predicted"/>
<dbReference type="PRINTS" id="PR01265">
    <property type="entry name" value="LINKMODULE"/>
</dbReference>
<name>A0A668SV30_OREAU</name>
<evidence type="ECO:0000256" key="21">
    <source>
        <dbReference type="ARBA" id="ARBA00031823"/>
    </source>
</evidence>
<keyword evidence="12 26" id="KW-1133">Transmembrane helix</keyword>
<evidence type="ECO:0000256" key="18">
    <source>
        <dbReference type="ARBA" id="ARBA00029917"/>
    </source>
</evidence>
<evidence type="ECO:0000256" key="9">
    <source>
        <dbReference type="ARBA" id="ARBA00022729"/>
    </source>
</evidence>
<keyword evidence="15" id="KW-0675">Receptor</keyword>
<evidence type="ECO:0000256" key="22">
    <source>
        <dbReference type="ARBA" id="ARBA00032514"/>
    </source>
</evidence>
<evidence type="ECO:0000256" key="5">
    <source>
        <dbReference type="ARBA" id="ARBA00022475"/>
    </source>
</evidence>
<evidence type="ECO:0000256" key="13">
    <source>
        <dbReference type="ARBA" id="ARBA00023136"/>
    </source>
</evidence>
<dbReference type="GO" id="GO:0006954">
    <property type="term" value="P:inflammatory response"/>
    <property type="evidence" value="ECO:0007669"/>
    <property type="project" value="TreeGrafter"/>
</dbReference>
<keyword evidence="13 26" id="KW-0472">Membrane</keyword>
<keyword evidence="14 24" id="KW-1015">Disulfide bond</keyword>
<evidence type="ECO:0000256" key="20">
    <source>
        <dbReference type="ARBA" id="ARBA00031179"/>
    </source>
</evidence>
<evidence type="ECO:0000256" key="3">
    <source>
        <dbReference type="ARBA" id="ARBA00004613"/>
    </source>
</evidence>
<reference evidence="29" key="2">
    <citation type="submission" date="2025-09" db="UniProtKB">
        <authorList>
            <consortium name="Ensembl"/>
        </authorList>
    </citation>
    <scope>IDENTIFICATION</scope>
</reference>
<keyword evidence="17" id="KW-0966">Cell projection</keyword>
<evidence type="ECO:0000256" key="23">
    <source>
        <dbReference type="ARBA" id="ARBA00032917"/>
    </source>
</evidence>
<evidence type="ECO:0000256" key="24">
    <source>
        <dbReference type="PROSITE-ProRule" id="PRU00323"/>
    </source>
</evidence>
<dbReference type="PROSITE" id="PS50963">
    <property type="entry name" value="LINK_2"/>
    <property type="match status" value="1"/>
</dbReference>
<dbReference type="InterPro" id="IPR016186">
    <property type="entry name" value="C-type_lectin-like/link_sf"/>
</dbReference>
<evidence type="ECO:0000256" key="12">
    <source>
        <dbReference type="ARBA" id="ARBA00022989"/>
    </source>
</evidence>
<feature type="domain" description="Link" evidence="28">
    <location>
        <begin position="34"/>
        <end position="125"/>
    </location>
</feature>
<dbReference type="PANTHER" id="PTHR10225">
    <property type="entry name" value="HYALURONAN RECEPTOR"/>
    <property type="match status" value="1"/>
</dbReference>
<gene>
    <name evidence="29" type="primary">cd44b</name>
</gene>
<evidence type="ECO:0000256" key="27">
    <source>
        <dbReference type="SAM" id="SignalP"/>
    </source>
</evidence>
<feature type="compositionally biased region" description="Polar residues" evidence="25">
    <location>
        <begin position="195"/>
        <end position="209"/>
    </location>
</feature>
<dbReference type="GO" id="GO:0005902">
    <property type="term" value="C:microvillus"/>
    <property type="evidence" value="ECO:0007669"/>
    <property type="project" value="UniProtKB-SubCell"/>
</dbReference>
<keyword evidence="7" id="KW-0597">Phosphoprotein</keyword>